<dbReference type="OrthoDB" id="2445576at2759"/>
<accession>A0A9N9CZ37</accession>
<organism evidence="3 4">
    <name type="scientific">Ambispora gerdemannii</name>
    <dbReference type="NCBI Taxonomy" id="144530"/>
    <lineage>
        <taxon>Eukaryota</taxon>
        <taxon>Fungi</taxon>
        <taxon>Fungi incertae sedis</taxon>
        <taxon>Mucoromycota</taxon>
        <taxon>Glomeromycotina</taxon>
        <taxon>Glomeromycetes</taxon>
        <taxon>Archaeosporales</taxon>
        <taxon>Ambisporaceae</taxon>
        <taxon>Ambispora</taxon>
    </lineage>
</organism>
<comment type="caution">
    <text evidence="3">The sequence shown here is derived from an EMBL/GenBank/DDBJ whole genome shotgun (WGS) entry which is preliminary data.</text>
</comment>
<evidence type="ECO:0000256" key="2">
    <source>
        <dbReference type="SAM" id="SignalP"/>
    </source>
</evidence>
<dbReference type="Proteomes" id="UP000789831">
    <property type="component" value="Unassembled WGS sequence"/>
</dbReference>
<feature type="signal peptide" evidence="2">
    <location>
        <begin position="1"/>
        <end position="15"/>
    </location>
</feature>
<gene>
    <name evidence="3" type="ORF">AGERDE_LOCUS9984</name>
</gene>
<evidence type="ECO:0000256" key="1">
    <source>
        <dbReference type="SAM" id="Coils"/>
    </source>
</evidence>
<dbReference type="AlphaFoldDB" id="A0A9N9CZ37"/>
<evidence type="ECO:0000313" key="3">
    <source>
        <dbReference type="EMBL" id="CAG8619306.1"/>
    </source>
</evidence>
<reference evidence="3" key="1">
    <citation type="submission" date="2021-06" db="EMBL/GenBank/DDBJ databases">
        <authorList>
            <person name="Kallberg Y."/>
            <person name="Tangrot J."/>
            <person name="Rosling A."/>
        </authorList>
    </citation>
    <scope>NUCLEOTIDE SEQUENCE</scope>
    <source>
        <strain evidence="3">MT106</strain>
    </source>
</reference>
<dbReference type="EMBL" id="CAJVPL010002772">
    <property type="protein sequence ID" value="CAG8619306.1"/>
    <property type="molecule type" value="Genomic_DNA"/>
</dbReference>
<proteinExistence type="predicted"/>
<keyword evidence="4" id="KW-1185">Reference proteome</keyword>
<keyword evidence="2" id="KW-0732">Signal</keyword>
<protein>
    <submittedName>
        <fullName evidence="3">1160_t:CDS:1</fullName>
    </submittedName>
</protein>
<sequence>MILNLIPLLLTAAAGYYIYKKFIAERLDSPTNNPNVKGLEKDEIKAAVKEGETKQKEVKEEIKQIEKERKDILAGSDADKADKAKEKLEVKEEKAKELKEIETNLEDLKVVEKGGWKSMMPNKIS</sequence>
<feature type="coiled-coil region" evidence="1">
    <location>
        <begin position="41"/>
        <end position="111"/>
    </location>
</feature>
<name>A0A9N9CZ37_9GLOM</name>
<evidence type="ECO:0000313" key="4">
    <source>
        <dbReference type="Proteomes" id="UP000789831"/>
    </source>
</evidence>
<keyword evidence="1" id="KW-0175">Coiled coil</keyword>
<feature type="chain" id="PRO_5040177679" evidence="2">
    <location>
        <begin position="16"/>
        <end position="125"/>
    </location>
</feature>